<dbReference type="EMBL" id="CAICTM010001484">
    <property type="protein sequence ID" value="CAB9524034.1"/>
    <property type="molecule type" value="Genomic_DNA"/>
</dbReference>
<keyword evidence="3" id="KW-1185">Reference proteome</keyword>
<name>A0A9N8EQ17_9STRA</name>
<feature type="compositionally biased region" description="Basic and acidic residues" evidence="1">
    <location>
        <begin position="64"/>
        <end position="77"/>
    </location>
</feature>
<dbReference type="Proteomes" id="UP001153069">
    <property type="component" value="Unassembled WGS sequence"/>
</dbReference>
<comment type="caution">
    <text evidence="2">The sequence shown here is derived from an EMBL/GenBank/DDBJ whole genome shotgun (WGS) entry which is preliminary data.</text>
</comment>
<feature type="compositionally biased region" description="Acidic residues" evidence="1">
    <location>
        <begin position="138"/>
        <end position="149"/>
    </location>
</feature>
<dbReference type="AlphaFoldDB" id="A0A9N8EQ17"/>
<accession>A0A9N8EQ17</accession>
<protein>
    <submittedName>
        <fullName evidence="2">Uncharacterized protein</fullName>
    </submittedName>
</protein>
<evidence type="ECO:0000313" key="3">
    <source>
        <dbReference type="Proteomes" id="UP001153069"/>
    </source>
</evidence>
<proteinExistence type="predicted"/>
<organism evidence="2 3">
    <name type="scientific">Seminavis robusta</name>
    <dbReference type="NCBI Taxonomy" id="568900"/>
    <lineage>
        <taxon>Eukaryota</taxon>
        <taxon>Sar</taxon>
        <taxon>Stramenopiles</taxon>
        <taxon>Ochrophyta</taxon>
        <taxon>Bacillariophyta</taxon>
        <taxon>Bacillariophyceae</taxon>
        <taxon>Bacillariophycidae</taxon>
        <taxon>Naviculales</taxon>
        <taxon>Naviculaceae</taxon>
        <taxon>Seminavis</taxon>
    </lineage>
</organism>
<gene>
    <name evidence="2" type="ORF">SEMRO_1486_G276680.1</name>
</gene>
<sequence>MPSKSLKLKVAKAKATFEMSNDQKEKKKAADWLREHRLMDDKGGFFLPSSSVRAKPPKTQKAPPAERREVQFEREEACSPVRDASLKKKPVRAATPFHKPRALPLEEDEENDDFEPVDETLAAEEETSEVEETREPNEFENVDDDDEPESQCFDGRDVVIAVLVGVIGLLVEKYVFNKSG</sequence>
<evidence type="ECO:0000313" key="2">
    <source>
        <dbReference type="EMBL" id="CAB9524034.1"/>
    </source>
</evidence>
<evidence type="ECO:0000256" key="1">
    <source>
        <dbReference type="SAM" id="MobiDB-lite"/>
    </source>
</evidence>
<feature type="region of interest" description="Disordered" evidence="1">
    <location>
        <begin position="43"/>
        <end position="152"/>
    </location>
</feature>
<reference evidence="2" key="1">
    <citation type="submission" date="2020-06" db="EMBL/GenBank/DDBJ databases">
        <authorList>
            <consortium name="Plant Systems Biology data submission"/>
        </authorList>
    </citation>
    <scope>NUCLEOTIDE SEQUENCE</scope>
    <source>
        <strain evidence="2">D6</strain>
    </source>
</reference>
<feature type="compositionally biased region" description="Acidic residues" evidence="1">
    <location>
        <begin position="105"/>
        <end position="130"/>
    </location>
</feature>